<evidence type="ECO:0000313" key="2">
    <source>
        <dbReference type="Proteomes" id="UP001238467"/>
    </source>
</evidence>
<dbReference type="EMBL" id="JAUSUH010000007">
    <property type="protein sequence ID" value="MDQ0348645.1"/>
    <property type="molecule type" value="Genomic_DNA"/>
</dbReference>
<comment type="caution">
    <text evidence="1">The sequence shown here is derived from an EMBL/GenBank/DDBJ whole genome shotgun (WGS) entry which is preliminary data.</text>
</comment>
<evidence type="ECO:0000313" key="1">
    <source>
        <dbReference type="EMBL" id="MDQ0348645.1"/>
    </source>
</evidence>
<accession>A0ABU0DJP2</accession>
<organism evidence="1 2">
    <name type="scientific">Ancylobacter vacuolatus</name>
    <dbReference type="NCBI Taxonomy" id="223389"/>
    <lineage>
        <taxon>Bacteria</taxon>
        <taxon>Pseudomonadati</taxon>
        <taxon>Pseudomonadota</taxon>
        <taxon>Alphaproteobacteria</taxon>
        <taxon>Hyphomicrobiales</taxon>
        <taxon>Xanthobacteraceae</taxon>
        <taxon>Ancylobacter</taxon>
    </lineage>
</organism>
<proteinExistence type="predicted"/>
<sequence length="41" mass="4665">MHRAGWERPALGEKSLVTLHCAEQQSFQQIALFQRGLARLS</sequence>
<dbReference type="Proteomes" id="UP001238467">
    <property type="component" value="Unassembled WGS sequence"/>
</dbReference>
<reference evidence="1 2" key="1">
    <citation type="submission" date="2023-07" db="EMBL/GenBank/DDBJ databases">
        <title>Genomic Encyclopedia of Type Strains, Phase IV (KMG-IV): sequencing the most valuable type-strain genomes for metagenomic binning, comparative biology and taxonomic classification.</title>
        <authorList>
            <person name="Goeker M."/>
        </authorList>
    </citation>
    <scope>NUCLEOTIDE SEQUENCE [LARGE SCALE GENOMIC DNA]</scope>
    <source>
        <strain evidence="1 2">DSM 1277</strain>
    </source>
</reference>
<keyword evidence="2" id="KW-1185">Reference proteome</keyword>
<protein>
    <submittedName>
        <fullName evidence="1">Uncharacterized protein</fullName>
    </submittedName>
</protein>
<dbReference type="RefSeq" id="WP_307061644.1">
    <property type="nucleotide sequence ID" value="NZ_JAUSUH010000007.1"/>
</dbReference>
<name>A0ABU0DJP2_9HYPH</name>
<gene>
    <name evidence="1" type="ORF">J2S76_003079</name>
</gene>